<evidence type="ECO:0000313" key="2">
    <source>
        <dbReference type="EMBL" id="KNZ58015.1"/>
    </source>
</evidence>
<dbReference type="InterPro" id="IPR046798">
    <property type="entry name" value="2OG-FeII_Oxy_6"/>
</dbReference>
<organism evidence="2 3">
    <name type="scientific">Puccinia sorghi</name>
    <dbReference type="NCBI Taxonomy" id="27349"/>
    <lineage>
        <taxon>Eukaryota</taxon>
        <taxon>Fungi</taxon>
        <taxon>Dikarya</taxon>
        <taxon>Basidiomycota</taxon>
        <taxon>Pucciniomycotina</taxon>
        <taxon>Pucciniomycetes</taxon>
        <taxon>Pucciniales</taxon>
        <taxon>Pucciniaceae</taxon>
        <taxon>Puccinia</taxon>
    </lineage>
</organism>
<comment type="caution">
    <text evidence="2">The sequence shown here is derived from an EMBL/GenBank/DDBJ whole genome shotgun (WGS) entry which is preliminary data.</text>
</comment>
<evidence type="ECO:0000313" key="3">
    <source>
        <dbReference type="Proteomes" id="UP000037035"/>
    </source>
</evidence>
<keyword evidence="3" id="KW-1185">Reference proteome</keyword>
<feature type="non-terminal residue" evidence="2">
    <location>
        <position position="210"/>
    </location>
</feature>
<dbReference type="OrthoDB" id="2514219at2759"/>
<proteinExistence type="predicted"/>
<dbReference type="EMBL" id="LAVV01006855">
    <property type="protein sequence ID" value="KNZ58015.1"/>
    <property type="molecule type" value="Genomic_DNA"/>
</dbReference>
<accession>A0A0L6VD29</accession>
<dbReference type="Proteomes" id="UP000037035">
    <property type="component" value="Unassembled WGS sequence"/>
</dbReference>
<gene>
    <name evidence="2" type="ORF">VP01_2015g1</name>
</gene>
<sequence>MTTTLQGCCAPTIPTGIWKTGIHGSEEGLFQWTVRPSPQQLYNDFITQAKKKYLTENSLKQAIKFIPTHPFCLTMKKKIVGLFEFIPFSSMTHDELNDMDFLAEFFHDHKSFVNCVSNFNSACLGGKMNMLGWQKCRKKDERVGLYLSLANNTFQKNHNIMVEHQMPDFGDPKLHTSKGAIFQLLYWYPIRTMASTTPPQVQTRCFRVCL</sequence>
<protein>
    <recommendedName>
        <fullName evidence="1">Tet-like 2OG-Fe(II) oxygenase domain-containing protein</fullName>
    </recommendedName>
</protein>
<reference evidence="2 3" key="1">
    <citation type="submission" date="2015-08" db="EMBL/GenBank/DDBJ databases">
        <title>Next Generation Sequencing and Analysis of the Genome of Puccinia sorghi L Schw, the Causal Agent of Maize Common Rust.</title>
        <authorList>
            <person name="Rochi L."/>
            <person name="Burguener G."/>
            <person name="Darino M."/>
            <person name="Turjanski A."/>
            <person name="Kreff E."/>
            <person name="Dieguez M.J."/>
            <person name="Sacco F."/>
        </authorList>
    </citation>
    <scope>NUCLEOTIDE SEQUENCE [LARGE SCALE GENOMIC DNA]</scope>
    <source>
        <strain evidence="2 3">RO10H11247</strain>
    </source>
</reference>
<dbReference type="VEuPathDB" id="FungiDB:VP01_2015g1"/>
<feature type="domain" description="Tet-like 2OG-Fe(II) oxygenase" evidence="1">
    <location>
        <begin position="93"/>
        <end position="163"/>
    </location>
</feature>
<evidence type="ECO:0000259" key="1">
    <source>
        <dbReference type="Pfam" id="PF20515"/>
    </source>
</evidence>
<dbReference type="Pfam" id="PF20515">
    <property type="entry name" value="2OG-FeII_Oxy_6"/>
    <property type="match status" value="1"/>
</dbReference>
<dbReference type="AlphaFoldDB" id="A0A0L6VD29"/>
<name>A0A0L6VD29_9BASI</name>